<accession>A0ABR1SKZ4</accession>
<evidence type="ECO:0000313" key="1">
    <source>
        <dbReference type="EMBL" id="KAK8034988.1"/>
    </source>
</evidence>
<evidence type="ECO:0000313" key="2">
    <source>
        <dbReference type="Proteomes" id="UP001444661"/>
    </source>
</evidence>
<sequence length="73" mass="7873">MLRDAVACDVDVRTVSGIFHETESFASWLYSLYVSNGRGSRAVDNSEGTALAETGVCGFQLINRPALQEFDAG</sequence>
<keyword evidence="2" id="KW-1185">Reference proteome</keyword>
<organism evidence="1 2">
    <name type="scientific">Apiospora rasikravindrae</name>
    <dbReference type="NCBI Taxonomy" id="990691"/>
    <lineage>
        <taxon>Eukaryota</taxon>
        <taxon>Fungi</taxon>
        <taxon>Dikarya</taxon>
        <taxon>Ascomycota</taxon>
        <taxon>Pezizomycotina</taxon>
        <taxon>Sordariomycetes</taxon>
        <taxon>Xylariomycetidae</taxon>
        <taxon>Amphisphaeriales</taxon>
        <taxon>Apiosporaceae</taxon>
        <taxon>Apiospora</taxon>
    </lineage>
</organism>
<proteinExistence type="predicted"/>
<reference evidence="1 2" key="1">
    <citation type="submission" date="2023-01" db="EMBL/GenBank/DDBJ databases">
        <title>Analysis of 21 Apiospora genomes using comparative genomics revels a genus with tremendous synthesis potential of carbohydrate active enzymes and secondary metabolites.</title>
        <authorList>
            <person name="Sorensen T."/>
        </authorList>
    </citation>
    <scope>NUCLEOTIDE SEQUENCE [LARGE SCALE GENOMIC DNA]</scope>
    <source>
        <strain evidence="1 2">CBS 33761</strain>
    </source>
</reference>
<dbReference type="Proteomes" id="UP001444661">
    <property type="component" value="Unassembled WGS sequence"/>
</dbReference>
<comment type="caution">
    <text evidence="1">The sequence shown here is derived from an EMBL/GenBank/DDBJ whole genome shotgun (WGS) entry which is preliminary data.</text>
</comment>
<gene>
    <name evidence="1" type="ORF">PG993_009983</name>
</gene>
<dbReference type="EMBL" id="JAQQWK010000009">
    <property type="protein sequence ID" value="KAK8034988.1"/>
    <property type="molecule type" value="Genomic_DNA"/>
</dbReference>
<name>A0ABR1SKZ4_9PEZI</name>
<protein>
    <submittedName>
        <fullName evidence="1">Uncharacterized protein</fullName>
    </submittedName>
</protein>